<dbReference type="AlphaFoldDB" id="A0AA37BSW6"/>
<sequence length="179" mass="19783">MIPMVTKPARMYTKITGPAYTRKEFMGGVPYPKITTFIQGNQKKDFDIEMVLIAKESCQIRHTALEAARISVNRRMLEAAGNDNYYLQIKPYPHHVLREHKMATGAGADRISSGMRAAFGRPVGTAARVHANQVIMVARTNAAQAKALKEALHKASIKLPTPCRIEITKGRDLAGRLGL</sequence>
<dbReference type="Gene3D" id="3.90.1170.10">
    <property type="entry name" value="Ribosomal protein L10e/L16"/>
    <property type="match status" value="1"/>
</dbReference>
<evidence type="ECO:0000256" key="4">
    <source>
        <dbReference type="HAMAP-Rule" id="MF_00448"/>
    </source>
</evidence>
<dbReference type="GO" id="GO:1990904">
    <property type="term" value="C:ribonucleoprotein complex"/>
    <property type="evidence" value="ECO:0007669"/>
    <property type="project" value="UniProtKB-KW"/>
</dbReference>
<dbReference type="InterPro" id="IPR022981">
    <property type="entry name" value="Ribosomal_uL16_arc"/>
</dbReference>
<name>A0AA37BSW6_9ARCH</name>
<keyword evidence="3 4" id="KW-0687">Ribonucleoprotein</keyword>
<keyword evidence="6" id="KW-1185">Reference proteome</keyword>
<dbReference type="NCBIfam" id="NF003239">
    <property type="entry name" value="PRK04199.1-4"/>
    <property type="match status" value="1"/>
</dbReference>
<reference evidence="5" key="1">
    <citation type="journal article" date="2014" name="Int. J. Syst. Evol. Microbiol.">
        <title>Complete genome sequence of Corynebacterium casei LMG S-19264T (=DSM 44701T), isolated from a smear-ripened cheese.</title>
        <authorList>
            <consortium name="US DOE Joint Genome Institute (JGI-PGF)"/>
            <person name="Walter F."/>
            <person name="Albersmeier A."/>
            <person name="Kalinowski J."/>
            <person name="Ruckert C."/>
        </authorList>
    </citation>
    <scope>NUCLEOTIDE SEQUENCE</scope>
    <source>
        <strain evidence="5">JCM 13583</strain>
    </source>
</reference>
<evidence type="ECO:0000313" key="6">
    <source>
        <dbReference type="Proteomes" id="UP000632195"/>
    </source>
</evidence>
<evidence type="ECO:0000256" key="3">
    <source>
        <dbReference type="ARBA" id="ARBA00023274"/>
    </source>
</evidence>
<dbReference type="PIRSF" id="PIRSF005590">
    <property type="entry name" value="Ribosomal_L10"/>
    <property type="match status" value="1"/>
</dbReference>
<dbReference type="InterPro" id="IPR018255">
    <property type="entry name" value="Ribosomal_uL16_CS_euk_arc"/>
</dbReference>
<keyword evidence="2 4" id="KW-0689">Ribosomal protein</keyword>
<dbReference type="GO" id="GO:0003735">
    <property type="term" value="F:structural constituent of ribosome"/>
    <property type="evidence" value="ECO:0007669"/>
    <property type="project" value="InterPro"/>
</dbReference>
<dbReference type="PROSITE" id="PS01257">
    <property type="entry name" value="RIBOSOMAL_L10E"/>
    <property type="match status" value="1"/>
</dbReference>
<proteinExistence type="inferred from homology"/>
<dbReference type="Proteomes" id="UP000632195">
    <property type="component" value="Unassembled WGS sequence"/>
</dbReference>
<accession>A0AA37BSW6</accession>
<evidence type="ECO:0000256" key="2">
    <source>
        <dbReference type="ARBA" id="ARBA00022980"/>
    </source>
</evidence>
<dbReference type="Pfam" id="PF00252">
    <property type="entry name" value="Ribosomal_L16"/>
    <property type="match status" value="1"/>
</dbReference>
<dbReference type="GO" id="GO:0005840">
    <property type="term" value="C:ribosome"/>
    <property type="evidence" value="ECO:0007669"/>
    <property type="project" value="UniProtKB-KW"/>
</dbReference>
<dbReference type="InterPro" id="IPR036920">
    <property type="entry name" value="Ribosomal_uL16_sf"/>
</dbReference>
<protein>
    <recommendedName>
        <fullName evidence="4">Large ribosomal subunit protein uL16</fullName>
    </recommendedName>
</protein>
<dbReference type="InterPro" id="IPR016180">
    <property type="entry name" value="Ribosomal_uL16_dom"/>
</dbReference>
<comment type="similarity">
    <text evidence="1 4">Belongs to the universal ribosomal protein uL16 family.</text>
</comment>
<comment type="caution">
    <text evidence="5">The sequence shown here is derived from an EMBL/GenBank/DDBJ whole genome shotgun (WGS) entry which is preliminary data.</text>
</comment>
<dbReference type="SUPFAM" id="SSF54686">
    <property type="entry name" value="Ribosomal protein L16p/L10e"/>
    <property type="match status" value="1"/>
</dbReference>
<dbReference type="InterPro" id="IPR047873">
    <property type="entry name" value="Ribosomal_uL16"/>
</dbReference>
<evidence type="ECO:0000256" key="1">
    <source>
        <dbReference type="ARBA" id="ARBA00008931"/>
    </source>
</evidence>
<evidence type="ECO:0000313" key="5">
    <source>
        <dbReference type="EMBL" id="GGM77871.1"/>
    </source>
</evidence>
<dbReference type="CDD" id="cd01433">
    <property type="entry name" value="Ribosomal_L16_L10e"/>
    <property type="match status" value="1"/>
</dbReference>
<dbReference type="EMBL" id="BMNY01000003">
    <property type="protein sequence ID" value="GGM77871.1"/>
    <property type="molecule type" value="Genomic_DNA"/>
</dbReference>
<gene>
    <name evidence="4" type="primary">rpl10e</name>
    <name evidence="5" type="ORF">GCM10007108_15070</name>
</gene>
<dbReference type="GO" id="GO:0006412">
    <property type="term" value="P:translation"/>
    <property type="evidence" value="ECO:0007669"/>
    <property type="project" value="UniProtKB-UniRule"/>
</dbReference>
<dbReference type="HAMAP" id="MF_00448">
    <property type="entry name" value="Ribosomal_uL16_arch"/>
    <property type="match status" value="1"/>
</dbReference>
<reference evidence="5" key="2">
    <citation type="submission" date="2022-09" db="EMBL/GenBank/DDBJ databases">
        <authorList>
            <person name="Sun Q."/>
            <person name="Ohkuma M."/>
        </authorList>
    </citation>
    <scope>NUCLEOTIDE SEQUENCE</scope>
    <source>
        <strain evidence="5">JCM 13583</strain>
    </source>
</reference>
<dbReference type="InterPro" id="IPR001197">
    <property type="entry name" value="Ribosomal_uL16_euk_arch"/>
</dbReference>
<organism evidence="5 6">
    <name type="scientific">Thermogymnomonas acidicola</name>
    <dbReference type="NCBI Taxonomy" id="399579"/>
    <lineage>
        <taxon>Archaea</taxon>
        <taxon>Methanobacteriati</taxon>
        <taxon>Thermoplasmatota</taxon>
        <taxon>Thermoplasmata</taxon>
        <taxon>Thermoplasmatales</taxon>
        <taxon>Thermogymnomonas</taxon>
    </lineage>
</organism>
<dbReference type="PANTHER" id="PTHR11726">
    <property type="entry name" value="60S RIBOSOMAL PROTEIN L10"/>
    <property type="match status" value="1"/>
</dbReference>